<dbReference type="PANTHER" id="PTHR33361">
    <property type="entry name" value="GLR0591 PROTEIN"/>
    <property type="match status" value="1"/>
</dbReference>
<protein>
    <submittedName>
        <fullName evidence="1">DUF885 domain-containing protein</fullName>
    </submittedName>
</protein>
<sequence length="615" mass="69739">MSSSRIHKVTALSFSIAMAFSSATVLASPTTVSFLSSDKVAAVKQQTEAEKAAAIYAEHWERSLEMNPLMATFMGDNRFNDQLGDWGTEEGLAKQLAFSKEFLAKINTIDPSKLKGQDLLSYKVFKGEREAEIEGAKFPDHLQPIQQFYNPFNFIAMLGSGNSAQPFKTVKDYENWLSRLEQAAGGVDVIIGNMREGMEQGVVQPKALMVKVLPQLKAHIVDDVETSLFYGPIKNMPESFSEEDRKRLTQEYVKAIKGWVVPTYQKMHDFIEKEYIPAARETSGMVALPNGKEWYAFKVKETTSTDLTPEQIHQIGLDEVARLHNEMKGVMKEVGFEGTLKEFFEFTKTDPQFQFDTKEDMLQAYENLRGKLDKTAPDLFKVIPKAEFEIRAVEPYREQSSSAASYQSPSPDGSRPGIFYVNTYDLSARPTWTVESLYLHEAVPGHHFQRSTQIELKDVPNFRRFGGTTAYTEGWGLYSESLGKEMGVYTDPYQYFGALSAELWRAIRLVTDTGLHAKGWSREEVLEYMEANSPAAEARMVSEAERFMAIPSQALAYKIGQLKIRELRTLAENELGDKFDIREFHHEVLKDGAIPLNILEDKINRWIKEQKKSQS</sequence>
<gene>
    <name evidence="1" type="ORF">CW740_03375</name>
</gene>
<dbReference type="OrthoDB" id="9769898at2"/>
<dbReference type="KEGG" id="kpd:CW740_03375"/>
<dbReference type="PANTHER" id="PTHR33361:SF16">
    <property type="entry name" value="DUF885 DOMAIN-CONTAINING PROTEIN"/>
    <property type="match status" value="1"/>
</dbReference>
<accession>A0A2K9AHA0</accession>
<proteinExistence type="predicted"/>
<evidence type="ECO:0000313" key="2">
    <source>
        <dbReference type="Proteomes" id="UP000232693"/>
    </source>
</evidence>
<organism evidence="1 2">
    <name type="scientific">Kangiella profundi</name>
    <dbReference type="NCBI Taxonomy" id="1561924"/>
    <lineage>
        <taxon>Bacteria</taxon>
        <taxon>Pseudomonadati</taxon>
        <taxon>Pseudomonadota</taxon>
        <taxon>Gammaproteobacteria</taxon>
        <taxon>Kangiellales</taxon>
        <taxon>Kangiellaceae</taxon>
        <taxon>Kangiella</taxon>
    </lineage>
</organism>
<dbReference type="Pfam" id="PF05960">
    <property type="entry name" value="DUF885"/>
    <property type="match status" value="1"/>
</dbReference>
<dbReference type="RefSeq" id="WP_106646207.1">
    <property type="nucleotide sequence ID" value="NZ_BMGO01000002.1"/>
</dbReference>
<dbReference type="InterPro" id="IPR010281">
    <property type="entry name" value="DUF885"/>
</dbReference>
<dbReference type="Proteomes" id="UP000232693">
    <property type="component" value="Chromosome"/>
</dbReference>
<dbReference type="EMBL" id="CP025120">
    <property type="protein sequence ID" value="AUD78334.1"/>
    <property type="molecule type" value="Genomic_DNA"/>
</dbReference>
<name>A0A2K9AHA0_9GAMM</name>
<keyword evidence="2" id="KW-1185">Reference proteome</keyword>
<reference evidence="1 2" key="1">
    <citation type="submission" date="2017-12" db="EMBL/GenBank/DDBJ databases">
        <title>Kangiella profundi FT102 completed genome.</title>
        <authorList>
            <person name="Xu J."/>
            <person name="Wang J."/>
            <person name="Lu Y."/>
        </authorList>
    </citation>
    <scope>NUCLEOTIDE SEQUENCE [LARGE SCALE GENOMIC DNA]</scope>
    <source>
        <strain evidence="1 2">FT102</strain>
    </source>
</reference>
<evidence type="ECO:0000313" key="1">
    <source>
        <dbReference type="EMBL" id="AUD78334.1"/>
    </source>
</evidence>
<dbReference type="AlphaFoldDB" id="A0A2K9AHA0"/>